<evidence type="ECO:0000259" key="6">
    <source>
        <dbReference type="PROSITE" id="PS51005"/>
    </source>
</evidence>
<name>A0AAV5BTP8_ELECO</name>
<dbReference type="Pfam" id="PF02365">
    <property type="entry name" value="NAM"/>
    <property type="match status" value="1"/>
</dbReference>
<reference evidence="7" key="1">
    <citation type="journal article" date="2018" name="DNA Res.">
        <title>Multiple hybrid de novo genome assembly of finger millet, an orphan allotetraploid crop.</title>
        <authorList>
            <person name="Hatakeyama M."/>
            <person name="Aluri S."/>
            <person name="Balachadran M.T."/>
            <person name="Sivarajan S.R."/>
            <person name="Patrignani A."/>
            <person name="Gruter S."/>
            <person name="Poveda L."/>
            <person name="Shimizu-Inatsugi R."/>
            <person name="Baeten J."/>
            <person name="Francoijs K.J."/>
            <person name="Nataraja K.N."/>
            <person name="Reddy Y.A.N."/>
            <person name="Phadnis S."/>
            <person name="Ravikumar R.L."/>
            <person name="Schlapbach R."/>
            <person name="Sreeman S.M."/>
            <person name="Shimizu K.K."/>
        </authorList>
    </citation>
    <scope>NUCLEOTIDE SEQUENCE</scope>
</reference>
<evidence type="ECO:0000256" key="2">
    <source>
        <dbReference type="ARBA" id="ARBA00023015"/>
    </source>
</evidence>
<feature type="domain" description="NAC" evidence="6">
    <location>
        <begin position="6"/>
        <end position="156"/>
    </location>
</feature>
<reference evidence="7" key="2">
    <citation type="submission" date="2021-12" db="EMBL/GenBank/DDBJ databases">
        <title>Resequencing data analysis of finger millet.</title>
        <authorList>
            <person name="Hatakeyama M."/>
            <person name="Aluri S."/>
            <person name="Balachadran M.T."/>
            <person name="Sivarajan S.R."/>
            <person name="Poveda L."/>
            <person name="Shimizu-Inatsugi R."/>
            <person name="Schlapbach R."/>
            <person name="Sreeman S.M."/>
            <person name="Shimizu K.K."/>
        </authorList>
    </citation>
    <scope>NUCLEOTIDE SEQUENCE</scope>
</reference>
<dbReference type="Proteomes" id="UP001054889">
    <property type="component" value="Unassembled WGS sequence"/>
</dbReference>
<evidence type="ECO:0000256" key="3">
    <source>
        <dbReference type="ARBA" id="ARBA00023125"/>
    </source>
</evidence>
<organism evidence="7 8">
    <name type="scientific">Eleusine coracana subsp. coracana</name>
    <dbReference type="NCBI Taxonomy" id="191504"/>
    <lineage>
        <taxon>Eukaryota</taxon>
        <taxon>Viridiplantae</taxon>
        <taxon>Streptophyta</taxon>
        <taxon>Embryophyta</taxon>
        <taxon>Tracheophyta</taxon>
        <taxon>Spermatophyta</taxon>
        <taxon>Magnoliopsida</taxon>
        <taxon>Liliopsida</taxon>
        <taxon>Poales</taxon>
        <taxon>Poaceae</taxon>
        <taxon>PACMAD clade</taxon>
        <taxon>Chloridoideae</taxon>
        <taxon>Cynodonteae</taxon>
        <taxon>Eleusininae</taxon>
        <taxon>Eleusine</taxon>
    </lineage>
</organism>
<evidence type="ECO:0000313" key="8">
    <source>
        <dbReference type="Proteomes" id="UP001054889"/>
    </source>
</evidence>
<evidence type="ECO:0000313" key="7">
    <source>
        <dbReference type="EMBL" id="GJM88644.1"/>
    </source>
</evidence>
<evidence type="ECO:0000256" key="5">
    <source>
        <dbReference type="ARBA" id="ARBA00023242"/>
    </source>
</evidence>
<accession>A0AAV5BTP8</accession>
<comment type="caution">
    <text evidence="7">The sequence shown here is derived from an EMBL/GenBank/DDBJ whole genome shotgun (WGS) entry which is preliminary data.</text>
</comment>
<dbReference type="FunFam" id="2.170.150.80:FF:000002">
    <property type="entry name" value="Nac domain-containing protein 86"/>
    <property type="match status" value="1"/>
</dbReference>
<comment type="subcellular location">
    <subcellularLocation>
        <location evidence="1">Nucleus</location>
    </subcellularLocation>
</comment>
<protein>
    <recommendedName>
        <fullName evidence="6">NAC domain-containing protein</fullName>
    </recommendedName>
</protein>
<dbReference type="PROSITE" id="PS51005">
    <property type="entry name" value="NAC"/>
    <property type="match status" value="1"/>
</dbReference>
<dbReference type="GO" id="GO:0005634">
    <property type="term" value="C:nucleus"/>
    <property type="evidence" value="ECO:0007669"/>
    <property type="project" value="UniProtKB-SubCell"/>
</dbReference>
<dbReference type="InterPro" id="IPR036093">
    <property type="entry name" value="NAC_dom_sf"/>
</dbReference>
<gene>
    <name evidence="7" type="primary">ga04729</name>
    <name evidence="7" type="ORF">PR202_ga04729</name>
</gene>
<evidence type="ECO:0000256" key="1">
    <source>
        <dbReference type="ARBA" id="ARBA00004123"/>
    </source>
</evidence>
<dbReference type="EMBL" id="BQKI01000002">
    <property type="protein sequence ID" value="GJM88644.1"/>
    <property type="molecule type" value="Genomic_DNA"/>
</dbReference>
<sequence>MAQTSLPPGFRFHPTDVELVSYYLKRKIMGKKLIVDAISEVELYKFAPWDLPDMSCLRSRDLEWFFFCPRDKKYPNGSRTNRATPNGYWKISGKDRTIMLNSRMVGLKKTLIFHEGKAPKGDRTDWVMYEYRMEDDSLVSAGFSKDAYVLCKIFKKSGLGPRIGEQYGAPFNEEEWENAEAGTSMFHLMPSSEVVNPAEDPHVQQAVPADIMEEPVVLQDSSAVCAREESSFDAIANTCVEDITFGYAVAGSDVQDAVVSENNASNEVNNLCNPSECDGFLLEELSRFLNDDSALGDNTFGENSGLPPMSEAEAQAFEVNTFDLYNELSGLSGFGDVRNNFYTGDDGNVEHTILPADRELSTDEFLELNDILAPDTSSSYEYTAQSNQFPQYPVAQYTYNGHHNDVPALSASFEPSGSLPTMPSIFDAFPPANNGGFVTDQAGHFFLMLLLICPSWDNDTRVQQDRFIPSLLLF</sequence>
<keyword evidence="8" id="KW-1185">Reference proteome</keyword>
<keyword evidence="3" id="KW-0238">DNA-binding</keyword>
<keyword evidence="2" id="KW-0805">Transcription regulation</keyword>
<proteinExistence type="predicted"/>
<dbReference type="AlphaFoldDB" id="A0AAV5BTP8"/>
<dbReference type="Gene3D" id="2.170.150.80">
    <property type="entry name" value="NAC domain"/>
    <property type="match status" value="1"/>
</dbReference>
<keyword evidence="5" id="KW-0539">Nucleus</keyword>
<dbReference type="PANTHER" id="PTHR31744:SF210">
    <property type="entry name" value="NAC DOMAIN-CONTAINING PROTEIN 86-LIKE"/>
    <property type="match status" value="1"/>
</dbReference>
<dbReference type="GO" id="GO:0006355">
    <property type="term" value="P:regulation of DNA-templated transcription"/>
    <property type="evidence" value="ECO:0007669"/>
    <property type="project" value="InterPro"/>
</dbReference>
<dbReference type="InterPro" id="IPR003441">
    <property type="entry name" value="NAC-dom"/>
</dbReference>
<dbReference type="SUPFAM" id="SSF101941">
    <property type="entry name" value="NAC domain"/>
    <property type="match status" value="1"/>
</dbReference>
<evidence type="ECO:0000256" key="4">
    <source>
        <dbReference type="ARBA" id="ARBA00023163"/>
    </source>
</evidence>
<keyword evidence="4" id="KW-0804">Transcription</keyword>
<dbReference type="GO" id="GO:0003677">
    <property type="term" value="F:DNA binding"/>
    <property type="evidence" value="ECO:0007669"/>
    <property type="project" value="UniProtKB-KW"/>
</dbReference>
<dbReference type="PANTHER" id="PTHR31744">
    <property type="entry name" value="PROTEIN CUP-SHAPED COTYLEDON 2-RELATED"/>
    <property type="match status" value="1"/>
</dbReference>